<dbReference type="HAMAP" id="MF_00468">
    <property type="entry name" value="CysZ"/>
    <property type="match status" value="1"/>
</dbReference>
<keyword evidence="10 11" id="KW-0198">Cysteine biosynthesis</keyword>
<organism evidence="12 13">
    <name type="scientific">Pseudidiomarina fusca</name>
    <dbReference type="NCBI Taxonomy" id="2965078"/>
    <lineage>
        <taxon>Bacteria</taxon>
        <taxon>Pseudomonadati</taxon>
        <taxon>Pseudomonadota</taxon>
        <taxon>Gammaproteobacteria</taxon>
        <taxon>Alteromonadales</taxon>
        <taxon>Idiomarinaceae</taxon>
        <taxon>Pseudidiomarina</taxon>
    </lineage>
</organism>
<gene>
    <name evidence="11 12" type="primary">cysZ</name>
    <name evidence="12" type="ORF">NOG12_00395</name>
</gene>
<dbReference type="InterPro" id="IPR059112">
    <property type="entry name" value="CysZ/EI24"/>
</dbReference>
<comment type="caution">
    <text evidence="12">The sequence shown here is derived from an EMBL/GenBank/DDBJ whole genome shotgun (WGS) entry which is preliminary data.</text>
</comment>
<dbReference type="PANTHER" id="PTHR37468:SF1">
    <property type="entry name" value="SULFATE TRANSPORTER CYSZ"/>
    <property type="match status" value="1"/>
</dbReference>
<evidence type="ECO:0000256" key="11">
    <source>
        <dbReference type="HAMAP-Rule" id="MF_00468"/>
    </source>
</evidence>
<dbReference type="InterPro" id="IPR050480">
    <property type="entry name" value="CysZ-like"/>
</dbReference>
<evidence type="ECO:0000256" key="2">
    <source>
        <dbReference type="ARBA" id="ARBA00022448"/>
    </source>
</evidence>
<reference evidence="12 13" key="1">
    <citation type="submission" date="2022-07" db="EMBL/GenBank/DDBJ databases">
        <title>Pseudidiomarina sp. nov, a marine bacterium isolated from Pacific Ocean.</title>
        <authorList>
            <person name="Wang Y."/>
        </authorList>
    </citation>
    <scope>NUCLEOTIDE SEQUENCE [LARGE SCALE GENOMIC DNA]</scope>
    <source>
        <strain evidence="12 13">GXY010</strain>
    </source>
</reference>
<dbReference type="Proteomes" id="UP001305027">
    <property type="component" value="Unassembled WGS sequence"/>
</dbReference>
<evidence type="ECO:0000313" key="12">
    <source>
        <dbReference type="EMBL" id="MDT7524561.1"/>
    </source>
</evidence>
<proteinExistence type="inferred from homology"/>
<sequence length="254" mass="28503">MDNSTQGSRMIAYSDFGASYVARGFELAFQPGVRRYVLIPLIINILLFSVAIYATFHYTSIGVTQLVAWLPEWLRWLEILLWPLIVIGVVLIFALTFTSVANIIASPFNSLLAEKVEYKLTGIVPVDGGVSGMIKDIPRIIGREFQKIIYFIPRALAFGLLLLFVPIIGQVLWFLFSGWMMTIQYADYPFDNHKISFKAMRQELSARQGKSLSFGCLVAFLATIPLVNLIMIPVAVCGATALWVDHIKFNRISS</sequence>
<evidence type="ECO:0000313" key="13">
    <source>
        <dbReference type="Proteomes" id="UP001305027"/>
    </source>
</evidence>
<evidence type="ECO:0000256" key="5">
    <source>
        <dbReference type="ARBA" id="ARBA00022605"/>
    </source>
</evidence>
<keyword evidence="9 11" id="KW-0472">Membrane</keyword>
<keyword evidence="3 11" id="KW-1003">Cell membrane</keyword>
<evidence type="ECO:0000256" key="1">
    <source>
        <dbReference type="ARBA" id="ARBA00004141"/>
    </source>
</evidence>
<dbReference type="Pfam" id="PF07264">
    <property type="entry name" value="EI24"/>
    <property type="match status" value="1"/>
</dbReference>
<dbReference type="NCBIfam" id="NF003433">
    <property type="entry name" value="PRK04949.1"/>
    <property type="match status" value="1"/>
</dbReference>
<keyword evidence="5 11" id="KW-0028">Amino-acid biosynthesis</keyword>
<evidence type="ECO:0000256" key="6">
    <source>
        <dbReference type="ARBA" id="ARBA00022692"/>
    </source>
</evidence>
<feature type="transmembrane region" description="Helical" evidence="11">
    <location>
        <begin position="36"/>
        <end position="59"/>
    </location>
</feature>
<evidence type="ECO:0000256" key="3">
    <source>
        <dbReference type="ARBA" id="ARBA00022475"/>
    </source>
</evidence>
<evidence type="ECO:0000256" key="10">
    <source>
        <dbReference type="ARBA" id="ARBA00023192"/>
    </source>
</evidence>
<keyword evidence="4 11" id="KW-0997">Cell inner membrane</keyword>
<keyword evidence="13" id="KW-1185">Reference proteome</keyword>
<keyword evidence="7 11" id="KW-1133">Transmembrane helix</keyword>
<keyword evidence="8 11" id="KW-0764">Sulfate transport</keyword>
<name>A0ABU3KSX8_9GAMM</name>
<evidence type="ECO:0000256" key="9">
    <source>
        <dbReference type="ARBA" id="ARBA00023136"/>
    </source>
</evidence>
<comment type="caution">
    <text evidence="11">Lacks conserved residue(s) required for the propagation of feature annotation.</text>
</comment>
<comment type="function">
    <text evidence="11">High affinity, high specificity proton-dependent sulfate transporter, which mediates sulfate uptake. Provides the sulfur source for the cysteine synthesis pathway.</text>
</comment>
<feature type="transmembrane region" description="Helical" evidence="11">
    <location>
        <begin position="211"/>
        <end position="244"/>
    </location>
</feature>
<comment type="similarity">
    <text evidence="11">Belongs to the CysZ family.</text>
</comment>
<keyword evidence="2 11" id="KW-0813">Transport</keyword>
<dbReference type="InterPro" id="IPR022985">
    <property type="entry name" value="Sulfate_CysZ"/>
</dbReference>
<evidence type="ECO:0000256" key="4">
    <source>
        <dbReference type="ARBA" id="ARBA00022519"/>
    </source>
</evidence>
<accession>A0ABU3KSX8</accession>
<feature type="transmembrane region" description="Helical" evidence="11">
    <location>
        <begin position="79"/>
        <end position="105"/>
    </location>
</feature>
<dbReference type="PANTHER" id="PTHR37468">
    <property type="entry name" value="SULFATE TRANSPORTER CYSZ"/>
    <property type="match status" value="1"/>
</dbReference>
<comment type="subcellular location">
    <subcellularLocation>
        <location evidence="11">Cell inner membrane</location>
        <topology evidence="11">Multi-pass membrane protein</topology>
    </subcellularLocation>
    <subcellularLocation>
        <location evidence="1">Membrane</location>
        <topology evidence="1">Multi-pass membrane protein</topology>
    </subcellularLocation>
</comment>
<protein>
    <recommendedName>
        <fullName evidence="11">Sulfate transporter CysZ</fullName>
    </recommendedName>
</protein>
<dbReference type="RefSeq" id="WP_313932108.1">
    <property type="nucleotide sequence ID" value="NZ_JANFPJ010000001.1"/>
</dbReference>
<dbReference type="EMBL" id="JANFPJ010000001">
    <property type="protein sequence ID" value="MDT7524561.1"/>
    <property type="molecule type" value="Genomic_DNA"/>
</dbReference>
<keyword evidence="6 11" id="KW-0812">Transmembrane</keyword>
<evidence type="ECO:0000256" key="7">
    <source>
        <dbReference type="ARBA" id="ARBA00022989"/>
    </source>
</evidence>
<evidence type="ECO:0000256" key="8">
    <source>
        <dbReference type="ARBA" id="ARBA00023032"/>
    </source>
</evidence>